<evidence type="ECO:0000313" key="1">
    <source>
        <dbReference type="EMBL" id="KAK9862315.1"/>
    </source>
</evidence>
<dbReference type="Proteomes" id="UP001485043">
    <property type="component" value="Unassembled WGS sequence"/>
</dbReference>
<accession>A0AAW1SYI7</accession>
<keyword evidence="2" id="KW-1185">Reference proteome</keyword>
<name>A0AAW1SYI7_9CHLO</name>
<evidence type="ECO:0000313" key="2">
    <source>
        <dbReference type="Proteomes" id="UP001485043"/>
    </source>
</evidence>
<dbReference type="AlphaFoldDB" id="A0AAW1SYI7"/>
<proteinExistence type="predicted"/>
<reference evidence="1 2" key="1">
    <citation type="journal article" date="2024" name="Nat. Commun.">
        <title>Phylogenomics reveals the evolutionary origins of lichenization in chlorophyte algae.</title>
        <authorList>
            <person name="Puginier C."/>
            <person name="Libourel C."/>
            <person name="Otte J."/>
            <person name="Skaloud P."/>
            <person name="Haon M."/>
            <person name="Grisel S."/>
            <person name="Petersen M."/>
            <person name="Berrin J.G."/>
            <person name="Delaux P.M."/>
            <person name="Dal Grande F."/>
            <person name="Keller J."/>
        </authorList>
    </citation>
    <scope>NUCLEOTIDE SEQUENCE [LARGE SCALE GENOMIC DNA]</scope>
    <source>
        <strain evidence="1 2">SAG 2523</strain>
    </source>
</reference>
<gene>
    <name evidence="1" type="ORF">WJX84_008427</name>
</gene>
<protein>
    <submittedName>
        <fullName evidence="1">Uncharacterized protein</fullName>
    </submittedName>
</protein>
<comment type="caution">
    <text evidence="1">The sequence shown here is derived from an EMBL/GenBank/DDBJ whole genome shotgun (WGS) entry which is preliminary data.</text>
</comment>
<sequence length="263" mass="28790">MAYLQRARACQQPAGTLRSEYSGDLRFCSTETSDPAASFSQVLRLALGLISAHEACILPLRGRRRYFATARARSEHARHALLLPALLQVTLSWSTRQAATGKQASYCFLRGAFDPKANRVLYFLSAGADISKIPCDGISPRFLAAARSLAFARATSWRIRHDGASLGASLRPSPGMQGLSDQDQGGQDAVGAVHIQEWLWPMGASHRATRQGAAHAQRAACRLRCAYDRSEQRPASCMPASYIYCGVETHASRTLMTVLRDHR</sequence>
<dbReference type="EMBL" id="JALJOV010000625">
    <property type="protein sequence ID" value="KAK9862315.1"/>
    <property type="molecule type" value="Genomic_DNA"/>
</dbReference>
<organism evidence="1 2">
    <name type="scientific">Apatococcus fuscideae</name>
    <dbReference type="NCBI Taxonomy" id="2026836"/>
    <lineage>
        <taxon>Eukaryota</taxon>
        <taxon>Viridiplantae</taxon>
        <taxon>Chlorophyta</taxon>
        <taxon>core chlorophytes</taxon>
        <taxon>Trebouxiophyceae</taxon>
        <taxon>Chlorellales</taxon>
        <taxon>Chlorellaceae</taxon>
        <taxon>Apatococcus</taxon>
    </lineage>
</organism>